<comment type="caution">
    <text evidence="1">The sequence shown here is derived from an EMBL/GenBank/DDBJ whole genome shotgun (WGS) entry which is preliminary data.</text>
</comment>
<gene>
    <name evidence="1" type="ORF">HHE94_08430</name>
</gene>
<dbReference type="RefSeq" id="WP_169044240.1">
    <property type="nucleotide sequence ID" value="NZ_JABBYB010000004.1"/>
</dbReference>
<evidence type="ECO:0000313" key="1">
    <source>
        <dbReference type="EMBL" id="NMP02746.1"/>
    </source>
</evidence>
<dbReference type="EMBL" id="JABBYB010000004">
    <property type="protein sequence ID" value="NMP02746.1"/>
    <property type="molecule type" value="Genomic_DNA"/>
</dbReference>
<name>A0AAP6Y070_9GAMM</name>
<protein>
    <submittedName>
        <fullName evidence="1">ABC transporter substrate-binding protein</fullName>
    </submittedName>
</protein>
<evidence type="ECO:0000313" key="2">
    <source>
        <dbReference type="Proteomes" id="UP000549590"/>
    </source>
</evidence>
<sequence>MKRHQLFLLFVLLTFTKPSLSKTVDIDVLVEDGYFPIIINAQKKQGFAPEFIKILNGAQQEFNFVLNSLPVKRLALSVEKNNFDVLFLMALQWIPLSAQENIEKTEFYTITKNELYTLKENTNEQAYFDHITSLTKVGVLGYSYQFAGFNTDAEFLSEEHQVSLTIDEFNVVKMLLLKRAEVGVLNNIAYQYFKNQNTFNMDLLYKSNVPDAVYKTHFLVNSKSNKITSNKMDEILSLPTAQIQLQKLLDKYGVSSNYTSL</sequence>
<accession>A0AAP6Y070</accession>
<reference evidence="1 2" key="1">
    <citation type="submission" date="2020-04" db="EMBL/GenBank/DDBJ databases">
        <title>Genome sequencing and assembly of Pseudoalteromonas arctica.</title>
        <authorList>
            <person name="Cook G.M."/>
        </authorList>
    </citation>
    <scope>NUCLEOTIDE SEQUENCE [LARGE SCALE GENOMIC DNA]</scope>
    <source>
        <strain evidence="1 2">NEC-BIFX-2020_001</strain>
    </source>
</reference>
<organism evidence="1 2">
    <name type="scientific">Pseudoalteromonas arctica</name>
    <dbReference type="NCBI Taxonomy" id="394751"/>
    <lineage>
        <taxon>Bacteria</taxon>
        <taxon>Pseudomonadati</taxon>
        <taxon>Pseudomonadota</taxon>
        <taxon>Gammaproteobacteria</taxon>
        <taxon>Alteromonadales</taxon>
        <taxon>Pseudoalteromonadaceae</taxon>
        <taxon>Pseudoalteromonas</taxon>
    </lineage>
</organism>
<dbReference type="SUPFAM" id="SSF53850">
    <property type="entry name" value="Periplasmic binding protein-like II"/>
    <property type="match status" value="1"/>
</dbReference>
<dbReference type="AlphaFoldDB" id="A0AAP6Y070"/>
<dbReference type="Proteomes" id="UP000549590">
    <property type="component" value="Unassembled WGS sequence"/>
</dbReference>
<proteinExistence type="predicted"/>